<dbReference type="GeneID" id="83184519"/>
<reference evidence="6" key="1">
    <citation type="submission" date="2022-12" db="EMBL/GenBank/DDBJ databases">
        <authorList>
            <person name="Petersen C."/>
        </authorList>
    </citation>
    <scope>NUCLEOTIDE SEQUENCE</scope>
    <source>
        <strain evidence="6">IBT 15544</strain>
    </source>
</reference>
<dbReference type="EMBL" id="JAPQKR010000016">
    <property type="protein sequence ID" value="KAJ5191177.1"/>
    <property type="molecule type" value="Genomic_DNA"/>
</dbReference>
<dbReference type="InterPro" id="IPR036291">
    <property type="entry name" value="NAD(P)-bd_dom_sf"/>
</dbReference>
<dbReference type="AlphaFoldDB" id="A0A9W9J779"/>
<gene>
    <name evidence="6" type="ORF">N7498_010162</name>
</gene>
<dbReference type="OrthoDB" id="1393670at2759"/>
<dbReference type="InterPro" id="IPR020904">
    <property type="entry name" value="Sc_DH/Rdtase_CS"/>
</dbReference>
<evidence type="ECO:0008006" key="8">
    <source>
        <dbReference type="Google" id="ProtNLM"/>
    </source>
</evidence>
<dbReference type="GO" id="GO:0016614">
    <property type="term" value="F:oxidoreductase activity, acting on CH-OH group of donors"/>
    <property type="evidence" value="ECO:0007669"/>
    <property type="project" value="UniProtKB-ARBA"/>
</dbReference>
<evidence type="ECO:0000256" key="4">
    <source>
        <dbReference type="RuleBase" id="RU000363"/>
    </source>
</evidence>
<dbReference type="SUPFAM" id="SSF51735">
    <property type="entry name" value="NAD(P)-binding Rossmann-fold domains"/>
    <property type="match status" value="1"/>
</dbReference>
<feature type="region of interest" description="Disordered" evidence="5">
    <location>
        <begin position="1"/>
        <end position="22"/>
    </location>
</feature>
<dbReference type="Proteomes" id="UP001150904">
    <property type="component" value="Unassembled WGS sequence"/>
</dbReference>
<evidence type="ECO:0000256" key="1">
    <source>
        <dbReference type="ARBA" id="ARBA00006484"/>
    </source>
</evidence>
<organism evidence="6 7">
    <name type="scientific">Penicillium cinerascens</name>
    <dbReference type="NCBI Taxonomy" id="70096"/>
    <lineage>
        <taxon>Eukaryota</taxon>
        <taxon>Fungi</taxon>
        <taxon>Dikarya</taxon>
        <taxon>Ascomycota</taxon>
        <taxon>Pezizomycotina</taxon>
        <taxon>Eurotiomycetes</taxon>
        <taxon>Eurotiomycetidae</taxon>
        <taxon>Eurotiales</taxon>
        <taxon>Aspergillaceae</taxon>
        <taxon>Penicillium</taxon>
    </lineage>
</organism>
<dbReference type="Gene3D" id="3.40.50.720">
    <property type="entry name" value="NAD(P)-binding Rossmann-like Domain"/>
    <property type="match status" value="1"/>
</dbReference>
<sequence>MSPIVQYTEKPASGSQSQFQPGHRIPIQHLTKPGLQADMEDPKPVSDYIPTEDGGYQLYKAAGKLEGKKAIITGGDSGIGRATAILFGMEGASSLIIYLPEEEKDAQETKKRVEETGQQCHCLAIDIRAKENCRKVIDTAVQTMGAVDILVNNAAFQNMLSDISELDEEQWERTFDTNIHSFFYLSKYVLPHMKRGSTIINCASVNPYIGRGDLLDYTSTKGAIVAFTRALSNQQIKKGIRVNCVCPGPIWTPLIPSTMHTSAMEQFHAVPIGRPGQPSEAFPWDTKNPARVITVSYNSGFYVLPRYKGKLRYVADAFLHLQATLRNRRI</sequence>
<name>A0A9W9J779_9EURO</name>
<keyword evidence="3" id="KW-0560">Oxidoreductase</keyword>
<comment type="caution">
    <text evidence="6">The sequence shown here is derived from an EMBL/GenBank/DDBJ whole genome shotgun (WGS) entry which is preliminary data.</text>
</comment>
<dbReference type="PROSITE" id="PS00061">
    <property type="entry name" value="ADH_SHORT"/>
    <property type="match status" value="1"/>
</dbReference>
<comment type="similarity">
    <text evidence="1 4">Belongs to the short-chain dehydrogenases/reductases (SDR) family.</text>
</comment>
<proteinExistence type="inferred from homology"/>
<dbReference type="PANTHER" id="PTHR48107">
    <property type="entry name" value="NADPH-DEPENDENT ALDEHYDE REDUCTASE-LIKE PROTEIN, CHLOROPLASTIC-RELATED"/>
    <property type="match status" value="1"/>
</dbReference>
<evidence type="ECO:0000313" key="7">
    <source>
        <dbReference type="Proteomes" id="UP001150904"/>
    </source>
</evidence>
<evidence type="ECO:0000256" key="3">
    <source>
        <dbReference type="ARBA" id="ARBA00023002"/>
    </source>
</evidence>
<evidence type="ECO:0000313" key="6">
    <source>
        <dbReference type="EMBL" id="KAJ5191177.1"/>
    </source>
</evidence>
<accession>A0A9W9J779</accession>
<dbReference type="PRINTS" id="PR00081">
    <property type="entry name" value="GDHRDH"/>
</dbReference>
<keyword evidence="2" id="KW-0521">NADP</keyword>
<protein>
    <recommendedName>
        <fullName evidence="8">Oxidoreductase</fullName>
    </recommendedName>
</protein>
<dbReference type="Pfam" id="PF00106">
    <property type="entry name" value="adh_short"/>
    <property type="match status" value="1"/>
</dbReference>
<dbReference type="InterPro" id="IPR002347">
    <property type="entry name" value="SDR_fam"/>
</dbReference>
<keyword evidence="7" id="KW-1185">Reference proteome</keyword>
<reference evidence="6" key="2">
    <citation type="journal article" date="2023" name="IMA Fungus">
        <title>Comparative genomic study of the Penicillium genus elucidates a diverse pangenome and 15 lateral gene transfer events.</title>
        <authorList>
            <person name="Petersen C."/>
            <person name="Sorensen T."/>
            <person name="Nielsen M.R."/>
            <person name="Sondergaard T.E."/>
            <person name="Sorensen J.L."/>
            <person name="Fitzpatrick D.A."/>
            <person name="Frisvad J.C."/>
            <person name="Nielsen K.L."/>
        </authorList>
    </citation>
    <scope>NUCLEOTIDE SEQUENCE</scope>
    <source>
        <strain evidence="6">IBT 15544</strain>
    </source>
</reference>
<dbReference type="FunFam" id="3.40.50.720:FF:000084">
    <property type="entry name" value="Short-chain dehydrogenase reductase"/>
    <property type="match status" value="1"/>
</dbReference>
<evidence type="ECO:0000256" key="5">
    <source>
        <dbReference type="SAM" id="MobiDB-lite"/>
    </source>
</evidence>
<evidence type="ECO:0000256" key="2">
    <source>
        <dbReference type="ARBA" id="ARBA00022857"/>
    </source>
</evidence>
<dbReference type="RefSeq" id="XP_058304117.1">
    <property type="nucleotide sequence ID" value="XM_058457218.1"/>
</dbReference>
<dbReference type="PANTHER" id="PTHR48107:SF26">
    <property type="entry name" value="OXIDOREDUCTASE, SHORT-CHAIN DEHYDROGENASE_REDUCTASE FAMILY (AFU_ORTHOLOGUE AFUA_4G05870)"/>
    <property type="match status" value="1"/>
</dbReference>
<dbReference type="PRINTS" id="PR00080">
    <property type="entry name" value="SDRFAMILY"/>
</dbReference>